<dbReference type="GO" id="GO:0015891">
    <property type="term" value="P:siderophore transport"/>
    <property type="evidence" value="ECO:0007669"/>
    <property type="project" value="InterPro"/>
</dbReference>
<gene>
    <name evidence="20" type="ORF">COA71_06505</name>
</gene>
<comment type="subcellular location">
    <subcellularLocation>
        <location evidence="1 14">Cell outer membrane</location>
        <topology evidence="1 14">Multi-pass membrane protein</topology>
    </subcellularLocation>
</comment>
<keyword evidence="12 20" id="KW-0675">Receptor</keyword>
<comment type="similarity">
    <text evidence="2 14 16">Belongs to the TonB-dependent receptor family.</text>
</comment>
<dbReference type="NCBIfam" id="TIGR01783">
    <property type="entry name" value="TonB-siderophor"/>
    <property type="match status" value="1"/>
</dbReference>
<evidence type="ECO:0000256" key="11">
    <source>
        <dbReference type="ARBA" id="ARBA00023136"/>
    </source>
</evidence>
<dbReference type="Gene3D" id="2.40.170.20">
    <property type="entry name" value="TonB-dependent receptor, beta-barrel domain"/>
    <property type="match status" value="1"/>
</dbReference>
<organism evidence="20 21">
    <name type="scientific">SAR86 cluster bacterium</name>
    <dbReference type="NCBI Taxonomy" id="2030880"/>
    <lineage>
        <taxon>Bacteria</taxon>
        <taxon>Pseudomonadati</taxon>
        <taxon>Pseudomonadota</taxon>
        <taxon>Gammaproteobacteria</taxon>
        <taxon>SAR86 cluster</taxon>
    </lineage>
</organism>
<dbReference type="Gene3D" id="2.170.130.10">
    <property type="entry name" value="TonB-dependent receptor, plug domain"/>
    <property type="match status" value="1"/>
</dbReference>
<name>A0A2A5CEB9_9GAMM</name>
<keyword evidence="3 14" id="KW-0813">Transport</keyword>
<keyword evidence="11 14" id="KW-0472">Membrane</keyword>
<keyword evidence="7 17" id="KW-0732">Signal</keyword>
<evidence type="ECO:0000259" key="19">
    <source>
        <dbReference type="Pfam" id="PF07715"/>
    </source>
</evidence>
<keyword evidence="13 14" id="KW-0998">Cell outer membrane</keyword>
<keyword evidence="8" id="KW-0408">Iron</keyword>
<feature type="domain" description="TonB-dependent receptor-like beta-barrel" evidence="18">
    <location>
        <begin position="279"/>
        <end position="665"/>
    </location>
</feature>
<dbReference type="Pfam" id="PF00593">
    <property type="entry name" value="TonB_dep_Rec_b-barrel"/>
    <property type="match status" value="1"/>
</dbReference>
<dbReference type="PROSITE" id="PS01156">
    <property type="entry name" value="TONB_DEPENDENT_REC_2"/>
    <property type="match status" value="1"/>
</dbReference>
<dbReference type="Proteomes" id="UP000228987">
    <property type="component" value="Unassembled WGS sequence"/>
</dbReference>
<dbReference type="InterPro" id="IPR010917">
    <property type="entry name" value="TonB_rcpt_CS"/>
</dbReference>
<dbReference type="InterPro" id="IPR036942">
    <property type="entry name" value="Beta-barrel_TonB_sf"/>
</dbReference>
<dbReference type="EMBL" id="NVWI01000003">
    <property type="protein sequence ID" value="PCJ42234.1"/>
    <property type="molecule type" value="Genomic_DNA"/>
</dbReference>
<evidence type="ECO:0000256" key="8">
    <source>
        <dbReference type="ARBA" id="ARBA00023004"/>
    </source>
</evidence>
<dbReference type="GO" id="GO:0015344">
    <property type="term" value="F:siderophore uptake transmembrane transporter activity"/>
    <property type="evidence" value="ECO:0007669"/>
    <property type="project" value="TreeGrafter"/>
</dbReference>
<evidence type="ECO:0000256" key="15">
    <source>
        <dbReference type="PROSITE-ProRule" id="PRU10144"/>
    </source>
</evidence>
<evidence type="ECO:0000256" key="7">
    <source>
        <dbReference type="ARBA" id="ARBA00022729"/>
    </source>
</evidence>
<feature type="domain" description="TonB-dependent receptor plug" evidence="19">
    <location>
        <begin position="57"/>
        <end position="161"/>
    </location>
</feature>
<evidence type="ECO:0000256" key="14">
    <source>
        <dbReference type="PROSITE-ProRule" id="PRU01360"/>
    </source>
</evidence>
<dbReference type="PANTHER" id="PTHR32552">
    <property type="entry name" value="FERRICHROME IRON RECEPTOR-RELATED"/>
    <property type="match status" value="1"/>
</dbReference>
<evidence type="ECO:0000256" key="10">
    <source>
        <dbReference type="ARBA" id="ARBA00023077"/>
    </source>
</evidence>
<evidence type="ECO:0000256" key="17">
    <source>
        <dbReference type="SAM" id="SignalP"/>
    </source>
</evidence>
<dbReference type="Pfam" id="PF07715">
    <property type="entry name" value="Plug"/>
    <property type="match status" value="1"/>
</dbReference>
<dbReference type="InterPro" id="IPR012910">
    <property type="entry name" value="Plug_dom"/>
</dbReference>
<sequence length="696" mass="76327">MNNKSKLHRAITLALAVPLLSSASGVIFAAEDIQEVIIFGTQGRLDSVTASRLDLSVLETPATVDVIDGNAIRARIDTSVIEAVTRSAGFTSEANPGNGHSSIAARGFRGQGSVTKLYDGSNYFTAAGTITFPFDTWGVEQIEVLKGPSSVLFGEGGIGGAINIIPRTPQFERSGAVRLMMGQDNSSFIGIDYTDSINDSLAYRLDYSNKQSDNWVNNGESDAEMFSFALLWNVSNDLILTARYDRGDQSPMKYFGVPIANGNFIPSLLESNFNVADAIVSYEDDSIRVKADWSISDDTNLQTEIYRLSTDRYWSNTEFYEYDDTTEIVTRWDPLVIGHDMTHNGLRSNLSSAFVQGRLKTSVGFEVNDISFVRPSNFGPGNPNRVNFGTDIDTVDSNNFQPGTLLDLTTADVMLDNTSDVRQYALFSEAQFALTDQLSLVGALRFDDFSTQYVRLGRATINQDADALTGRIGAVFDLSETTAIYAQYGTGATHPSSSVVTASASNRESDLIESEQFEIGIKKQVNNTRLQWNAAIFDIVKNNLTEDDPDSADPSDVIVIPEQSSRGIELGLNYDFVSGLQLYGNVSFLNAETDTGVTPTYVPEKTANLGFAWNFLNNFRVIADARYVGERFHSARPIPGYTVIDASLYWNVNNNLGITLKADNLFDELYASSSYYSSTWLVGKPRTLSIAADFSF</sequence>
<evidence type="ECO:0000256" key="13">
    <source>
        <dbReference type="ARBA" id="ARBA00023237"/>
    </source>
</evidence>
<evidence type="ECO:0000256" key="3">
    <source>
        <dbReference type="ARBA" id="ARBA00022448"/>
    </source>
</evidence>
<dbReference type="PROSITE" id="PS52016">
    <property type="entry name" value="TONB_DEPENDENT_REC_3"/>
    <property type="match status" value="1"/>
</dbReference>
<evidence type="ECO:0000256" key="16">
    <source>
        <dbReference type="RuleBase" id="RU003357"/>
    </source>
</evidence>
<feature type="signal peptide" evidence="17">
    <location>
        <begin position="1"/>
        <end position="29"/>
    </location>
</feature>
<reference evidence="21" key="1">
    <citation type="submission" date="2017-08" db="EMBL/GenBank/DDBJ databases">
        <title>A dynamic microbial community with high functional redundancy inhabits the cold, oxic subseafloor aquifer.</title>
        <authorList>
            <person name="Tully B.J."/>
            <person name="Wheat C.G."/>
            <person name="Glazer B.T."/>
            <person name="Huber J.A."/>
        </authorList>
    </citation>
    <scope>NUCLEOTIDE SEQUENCE [LARGE SCALE GENOMIC DNA]</scope>
</reference>
<keyword evidence="9" id="KW-0406">Ion transport</keyword>
<evidence type="ECO:0000256" key="12">
    <source>
        <dbReference type="ARBA" id="ARBA00023170"/>
    </source>
</evidence>
<dbReference type="GO" id="GO:0038023">
    <property type="term" value="F:signaling receptor activity"/>
    <property type="evidence" value="ECO:0007669"/>
    <property type="project" value="InterPro"/>
</dbReference>
<evidence type="ECO:0000256" key="9">
    <source>
        <dbReference type="ARBA" id="ARBA00023065"/>
    </source>
</evidence>
<dbReference type="PANTHER" id="PTHR32552:SF84">
    <property type="entry name" value="TONB-DEPENDENT RECEPTOR-RELATED"/>
    <property type="match status" value="1"/>
</dbReference>
<dbReference type="InterPro" id="IPR010105">
    <property type="entry name" value="TonB_sidphr_rcpt"/>
</dbReference>
<keyword evidence="4 14" id="KW-1134">Transmembrane beta strand</keyword>
<evidence type="ECO:0000313" key="21">
    <source>
        <dbReference type="Proteomes" id="UP000228987"/>
    </source>
</evidence>
<evidence type="ECO:0000256" key="2">
    <source>
        <dbReference type="ARBA" id="ARBA00009810"/>
    </source>
</evidence>
<protein>
    <submittedName>
        <fullName evidence="20">Membrane receptor protein</fullName>
    </submittedName>
</protein>
<dbReference type="GO" id="GO:0009279">
    <property type="term" value="C:cell outer membrane"/>
    <property type="evidence" value="ECO:0007669"/>
    <property type="project" value="UniProtKB-SubCell"/>
</dbReference>
<evidence type="ECO:0000313" key="20">
    <source>
        <dbReference type="EMBL" id="PCJ42234.1"/>
    </source>
</evidence>
<feature type="chain" id="PRO_5012765973" evidence="17">
    <location>
        <begin position="30"/>
        <end position="696"/>
    </location>
</feature>
<dbReference type="AlphaFoldDB" id="A0A2A5CEB9"/>
<dbReference type="InterPro" id="IPR037066">
    <property type="entry name" value="Plug_dom_sf"/>
</dbReference>
<keyword evidence="5" id="KW-0410">Iron transport</keyword>
<evidence type="ECO:0000256" key="5">
    <source>
        <dbReference type="ARBA" id="ARBA00022496"/>
    </source>
</evidence>
<feature type="short sequence motif" description="TonB C-terminal box" evidence="15">
    <location>
        <begin position="679"/>
        <end position="696"/>
    </location>
</feature>
<keyword evidence="6 14" id="KW-0812">Transmembrane</keyword>
<comment type="caution">
    <text evidence="20">The sequence shown here is derived from an EMBL/GenBank/DDBJ whole genome shotgun (WGS) entry which is preliminary data.</text>
</comment>
<dbReference type="SUPFAM" id="SSF56935">
    <property type="entry name" value="Porins"/>
    <property type="match status" value="1"/>
</dbReference>
<dbReference type="InterPro" id="IPR039426">
    <property type="entry name" value="TonB-dep_rcpt-like"/>
</dbReference>
<evidence type="ECO:0000256" key="1">
    <source>
        <dbReference type="ARBA" id="ARBA00004571"/>
    </source>
</evidence>
<keyword evidence="10 16" id="KW-0798">TonB box</keyword>
<accession>A0A2A5CEB9</accession>
<dbReference type="InterPro" id="IPR000531">
    <property type="entry name" value="Beta-barrel_TonB"/>
</dbReference>
<proteinExistence type="inferred from homology"/>
<evidence type="ECO:0000256" key="4">
    <source>
        <dbReference type="ARBA" id="ARBA00022452"/>
    </source>
</evidence>
<evidence type="ECO:0000256" key="6">
    <source>
        <dbReference type="ARBA" id="ARBA00022692"/>
    </source>
</evidence>
<evidence type="ECO:0000259" key="18">
    <source>
        <dbReference type="Pfam" id="PF00593"/>
    </source>
</evidence>